<keyword evidence="2" id="KW-0732">Signal</keyword>
<dbReference type="RefSeq" id="WP_104059524.1">
    <property type="nucleotide sequence ID" value="NZ_PREZ01000008.1"/>
</dbReference>
<dbReference type="OrthoDB" id="2454508at2"/>
<sequence length="165" mass="18044">MKKIWLIAAMAAALTLAACSSDNEAAESDAENETETTAKEETNETSSSLKLLEEEVSVDGAVITVTRSQVSEQLEEDNRVYEILLSVANDSEEELTLTQDQFTLMDLADEEKEVYGEELELTIPAGETAEGALHYTATSTTAFKLIGAFEENEVEWRLPGITSLD</sequence>
<reference evidence="4 5" key="1">
    <citation type="submission" date="2018-02" db="EMBL/GenBank/DDBJ databases">
        <title>Jeotgalibacillus proteolyticum sp. nov. a protease producing bacterium isolated from ocean sediments of Laizhou Bay.</title>
        <authorList>
            <person name="Li Y."/>
        </authorList>
    </citation>
    <scope>NUCLEOTIDE SEQUENCE [LARGE SCALE GENOMIC DNA]</scope>
    <source>
        <strain evidence="4 5">22-7</strain>
    </source>
</reference>
<dbReference type="Pfam" id="PF11611">
    <property type="entry name" value="DUF4352"/>
    <property type="match status" value="1"/>
</dbReference>
<feature type="region of interest" description="Disordered" evidence="1">
    <location>
        <begin position="21"/>
        <end position="51"/>
    </location>
</feature>
<evidence type="ECO:0000256" key="2">
    <source>
        <dbReference type="SAM" id="SignalP"/>
    </source>
</evidence>
<evidence type="ECO:0000313" key="4">
    <source>
        <dbReference type="EMBL" id="PPA68908.1"/>
    </source>
</evidence>
<protein>
    <recommendedName>
        <fullName evidence="3">DUF4352 domain-containing protein</fullName>
    </recommendedName>
</protein>
<name>A0A2S5G7F4_9BACL</name>
<keyword evidence="5" id="KW-1185">Reference proteome</keyword>
<proteinExistence type="predicted"/>
<accession>A0A2S5G7F4</accession>
<dbReference type="Proteomes" id="UP000239047">
    <property type="component" value="Unassembled WGS sequence"/>
</dbReference>
<feature type="compositionally biased region" description="Acidic residues" evidence="1">
    <location>
        <begin position="24"/>
        <end position="34"/>
    </location>
</feature>
<dbReference type="InterPro" id="IPR029051">
    <property type="entry name" value="DUF4352"/>
</dbReference>
<comment type="caution">
    <text evidence="4">The sequence shown here is derived from an EMBL/GenBank/DDBJ whole genome shotgun (WGS) entry which is preliminary data.</text>
</comment>
<feature type="signal peptide" evidence="2">
    <location>
        <begin position="1"/>
        <end position="25"/>
    </location>
</feature>
<dbReference type="PROSITE" id="PS51257">
    <property type="entry name" value="PROKAR_LIPOPROTEIN"/>
    <property type="match status" value="1"/>
</dbReference>
<evidence type="ECO:0000259" key="3">
    <source>
        <dbReference type="Pfam" id="PF11611"/>
    </source>
</evidence>
<feature type="chain" id="PRO_5015455018" description="DUF4352 domain-containing protein" evidence="2">
    <location>
        <begin position="26"/>
        <end position="165"/>
    </location>
</feature>
<dbReference type="AlphaFoldDB" id="A0A2S5G7F4"/>
<evidence type="ECO:0000313" key="5">
    <source>
        <dbReference type="Proteomes" id="UP000239047"/>
    </source>
</evidence>
<gene>
    <name evidence="4" type="ORF">C4B60_18500</name>
</gene>
<organism evidence="4 5">
    <name type="scientific">Jeotgalibacillus proteolyticus</name>
    <dbReference type="NCBI Taxonomy" id="2082395"/>
    <lineage>
        <taxon>Bacteria</taxon>
        <taxon>Bacillati</taxon>
        <taxon>Bacillota</taxon>
        <taxon>Bacilli</taxon>
        <taxon>Bacillales</taxon>
        <taxon>Caryophanaceae</taxon>
        <taxon>Jeotgalibacillus</taxon>
    </lineage>
</organism>
<feature type="domain" description="DUF4352" evidence="3">
    <location>
        <begin position="52"/>
        <end position="140"/>
    </location>
</feature>
<evidence type="ECO:0000256" key="1">
    <source>
        <dbReference type="SAM" id="MobiDB-lite"/>
    </source>
</evidence>
<dbReference type="EMBL" id="PREZ01000008">
    <property type="protein sequence ID" value="PPA68908.1"/>
    <property type="molecule type" value="Genomic_DNA"/>
</dbReference>